<accession>A0A7N2MJ31</accession>
<proteinExistence type="predicted"/>
<feature type="domain" description="Reverse transcriptase zinc-binding" evidence="1">
    <location>
        <begin position="51"/>
        <end position="119"/>
    </location>
</feature>
<name>A0A7N2MJ31_QUELO</name>
<dbReference type="Proteomes" id="UP000594261">
    <property type="component" value="Chromosome 9"/>
</dbReference>
<evidence type="ECO:0000313" key="3">
    <source>
        <dbReference type="Proteomes" id="UP000594261"/>
    </source>
</evidence>
<evidence type="ECO:0000259" key="1">
    <source>
        <dbReference type="Pfam" id="PF13966"/>
    </source>
</evidence>
<evidence type="ECO:0000313" key="2">
    <source>
        <dbReference type="EnsemblPlants" id="QL09p016157:mrna"/>
    </source>
</evidence>
<keyword evidence="3" id="KW-1185">Reference proteome</keyword>
<dbReference type="Pfam" id="PF13966">
    <property type="entry name" value="zf-RVT"/>
    <property type="match status" value="1"/>
</dbReference>
<reference evidence="2" key="2">
    <citation type="submission" date="2021-01" db="UniProtKB">
        <authorList>
            <consortium name="EnsemblPlants"/>
        </authorList>
    </citation>
    <scope>IDENTIFICATION</scope>
</reference>
<reference evidence="2 3" key="1">
    <citation type="journal article" date="2016" name="G3 (Bethesda)">
        <title>First Draft Assembly and Annotation of the Genome of a California Endemic Oak Quercus lobata Nee (Fagaceae).</title>
        <authorList>
            <person name="Sork V.L."/>
            <person name="Fitz-Gibbon S.T."/>
            <person name="Puiu D."/>
            <person name="Crepeau M."/>
            <person name="Gugger P.F."/>
            <person name="Sherman R."/>
            <person name="Stevens K."/>
            <person name="Langley C.H."/>
            <person name="Pellegrini M."/>
            <person name="Salzberg S.L."/>
        </authorList>
    </citation>
    <scope>NUCLEOTIDE SEQUENCE [LARGE SCALE GENOMIC DNA]</scope>
    <source>
        <strain evidence="2 3">cv. SW786</strain>
    </source>
</reference>
<protein>
    <recommendedName>
        <fullName evidence="1">Reverse transcriptase zinc-binding domain-containing protein</fullName>
    </recommendedName>
</protein>
<dbReference type="Gramene" id="QL09p016157:mrna">
    <property type="protein sequence ID" value="QL09p016157:mrna"/>
    <property type="gene ID" value="QL09p016157"/>
</dbReference>
<dbReference type="EnsemblPlants" id="QL09p016157:mrna">
    <property type="protein sequence ID" value="QL09p016157:mrna"/>
    <property type="gene ID" value="QL09p016157"/>
</dbReference>
<dbReference type="EMBL" id="LRBV02000009">
    <property type="status" value="NOT_ANNOTATED_CDS"/>
    <property type="molecule type" value="Genomic_DNA"/>
</dbReference>
<dbReference type="OMA" id="ECVLHAP"/>
<dbReference type="InterPro" id="IPR026960">
    <property type="entry name" value="RVT-Znf"/>
</dbReference>
<organism evidence="2 3">
    <name type="scientific">Quercus lobata</name>
    <name type="common">Valley oak</name>
    <dbReference type="NCBI Taxonomy" id="97700"/>
    <lineage>
        <taxon>Eukaryota</taxon>
        <taxon>Viridiplantae</taxon>
        <taxon>Streptophyta</taxon>
        <taxon>Embryophyta</taxon>
        <taxon>Tracheophyta</taxon>
        <taxon>Spermatophyta</taxon>
        <taxon>Magnoliopsida</taxon>
        <taxon>eudicotyledons</taxon>
        <taxon>Gunneridae</taxon>
        <taxon>Pentapetalae</taxon>
        <taxon>rosids</taxon>
        <taxon>fabids</taxon>
        <taxon>Fagales</taxon>
        <taxon>Fagaceae</taxon>
        <taxon>Quercus</taxon>
    </lineage>
</organism>
<dbReference type="InParanoid" id="A0A7N2MJ31"/>
<sequence length="240" mass="27553">MGIDFPEVKVSSLINPHTHSWDVDLLQAMSKPEEAQLIRGIPLGNASACDRKLWKFIWSMSIPSKVRNFLWRAAKNAIPVKTNLVKRHVLSKATCNQCNLQLECVLHAPWSCPSLSEVWESDQAWSFRHTGTFSDFQQLILHITEAGLDLDALSMVVWSLWQRRNQVRVAAYWTPPPAPTLKVNYDGAVFRETNEAGIGVVIRDSEGRVLHPMPRGLPFLRQWQMWRQQQRDGQFSLLRN</sequence>
<dbReference type="AlphaFoldDB" id="A0A7N2MJ31"/>